<evidence type="ECO:0000313" key="3">
    <source>
        <dbReference type="EMBL" id="BAX92312.1"/>
    </source>
</evidence>
<dbReference type="KEGG" id="mshg:MSG_02163"/>
<proteinExistence type="predicted"/>
<gene>
    <name evidence="3" type="ORF">MSG_02163</name>
</gene>
<organism evidence="3 4">
    <name type="scientific">Mycobacterium shigaense</name>
    <dbReference type="NCBI Taxonomy" id="722731"/>
    <lineage>
        <taxon>Bacteria</taxon>
        <taxon>Bacillati</taxon>
        <taxon>Actinomycetota</taxon>
        <taxon>Actinomycetes</taxon>
        <taxon>Mycobacteriales</taxon>
        <taxon>Mycobacteriaceae</taxon>
        <taxon>Mycobacterium</taxon>
        <taxon>Mycobacterium simiae complex</taxon>
    </lineage>
</organism>
<dbReference type="AlphaFoldDB" id="A0A1Z4EH95"/>
<dbReference type="Proteomes" id="UP000217736">
    <property type="component" value="Chromosome"/>
</dbReference>
<protein>
    <submittedName>
        <fullName evidence="3">Uncharacterized protein</fullName>
    </submittedName>
</protein>
<evidence type="ECO:0000313" key="4">
    <source>
        <dbReference type="Proteomes" id="UP000217736"/>
    </source>
</evidence>
<feature type="region of interest" description="Disordered" evidence="1">
    <location>
        <begin position="54"/>
        <end position="99"/>
    </location>
</feature>
<dbReference type="RefSeq" id="WP_096439470.1">
    <property type="nucleotide sequence ID" value="NZ_AP018164.1"/>
</dbReference>
<name>A0A1Z4EH95_9MYCO</name>
<dbReference type="EMBL" id="AP018164">
    <property type="protein sequence ID" value="BAX92312.1"/>
    <property type="molecule type" value="Genomic_DNA"/>
</dbReference>
<evidence type="ECO:0000256" key="2">
    <source>
        <dbReference type="SAM" id="Phobius"/>
    </source>
</evidence>
<keyword evidence="2" id="KW-1133">Transmembrane helix</keyword>
<keyword evidence="2" id="KW-0472">Membrane</keyword>
<accession>A0A1Z4EH95</accession>
<evidence type="ECO:0000256" key="1">
    <source>
        <dbReference type="SAM" id="MobiDB-lite"/>
    </source>
</evidence>
<feature type="transmembrane region" description="Helical" evidence="2">
    <location>
        <begin position="17"/>
        <end position="41"/>
    </location>
</feature>
<feature type="compositionally biased region" description="Pro residues" evidence="1">
    <location>
        <begin position="84"/>
        <end position="99"/>
    </location>
</feature>
<keyword evidence="4" id="KW-1185">Reference proteome</keyword>
<reference evidence="4" key="1">
    <citation type="submission" date="2017-06" db="EMBL/GenBank/DDBJ databases">
        <title>Complete Genome Sequence of Mycobacterium shigaense.</title>
        <authorList>
            <person name="Fukano H."/>
            <person name="Yoshida M."/>
            <person name="Kazumi Y."/>
            <person name="Ogura Y."/>
            <person name="Mitarai S."/>
            <person name="Hayashi T."/>
            <person name="Hoshino Y."/>
        </authorList>
    </citation>
    <scope>NUCLEOTIDE SEQUENCE [LARGE SCALE GENOMIC DNA]</scope>
    <source>
        <strain evidence="4">UN-152</strain>
    </source>
</reference>
<sequence>MTNAETAAGARRHSTGLVIAAGLAGLLIGAIAAFVVTGLVFTVRVQLPPPPYPPPLSSVSTQGGGCLFTPPPGTPTSAPGGFVPAPPLPHPPQQVSPGT</sequence>
<keyword evidence="2" id="KW-0812">Transmembrane</keyword>